<name>A0ABN0ZP58_9BACI</name>
<accession>A0ABN0ZP58</accession>
<organism evidence="1 2">
    <name type="scientific">Alkalibacillus silvisoli</name>
    <dbReference type="NCBI Taxonomy" id="392823"/>
    <lineage>
        <taxon>Bacteria</taxon>
        <taxon>Bacillati</taxon>
        <taxon>Bacillota</taxon>
        <taxon>Bacilli</taxon>
        <taxon>Bacillales</taxon>
        <taxon>Bacillaceae</taxon>
        <taxon>Alkalibacillus</taxon>
    </lineage>
</organism>
<proteinExistence type="predicted"/>
<evidence type="ECO:0000313" key="2">
    <source>
        <dbReference type="Proteomes" id="UP001500740"/>
    </source>
</evidence>
<reference evidence="1 2" key="1">
    <citation type="journal article" date="2019" name="Int. J. Syst. Evol. Microbiol.">
        <title>The Global Catalogue of Microorganisms (GCM) 10K type strain sequencing project: providing services to taxonomists for standard genome sequencing and annotation.</title>
        <authorList>
            <consortium name="The Broad Institute Genomics Platform"/>
            <consortium name="The Broad Institute Genome Sequencing Center for Infectious Disease"/>
            <person name="Wu L."/>
            <person name="Ma J."/>
        </authorList>
    </citation>
    <scope>NUCLEOTIDE SEQUENCE [LARGE SCALE GENOMIC DNA]</scope>
    <source>
        <strain evidence="1 2">JCM 14193</strain>
    </source>
</reference>
<dbReference type="PROSITE" id="PS51257">
    <property type="entry name" value="PROKAR_LIPOPROTEIN"/>
    <property type="match status" value="1"/>
</dbReference>
<comment type="caution">
    <text evidence="1">The sequence shown here is derived from an EMBL/GenBank/DDBJ whole genome shotgun (WGS) entry which is preliminary data.</text>
</comment>
<keyword evidence="2" id="KW-1185">Reference proteome</keyword>
<dbReference type="Proteomes" id="UP001500740">
    <property type="component" value="Unassembled WGS sequence"/>
</dbReference>
<sequence length="158" mass="18292">MKKIIILFITILVLSACQSEQDETETVDTPDNLDDVLVDFQNGNPMDVEEYLGAWVTYEGEERPYEILQIKEEDGEFVIHYDEVGEHGRLLQTLFGEMDELSNGYGFFDYGSDEFGNTGSLEVHLEEDGLLLVQEIQMENRDDSSTREIFFDRKMERD</sequence>
<protein>
    <recommendedName>
        <fullName evidence="3">Lipocalin-like domain-containing protein</fullName>
    </recommendedName>
</protein>
<evidence type="ECO:0000313" key="1">
    <source>
        <dbReference type="EMBL" id="GAA0454410.1"/>
    </source>
</evidence>
<gene>
    <name evidence="1" type="ORF">GCM10008935_06580</name>
</gene>
<dbReference type="RefSeq" id="WP_343781771.1">
    <property type="nucleotide sequence ID" value="NZ_BAAACZ010000005.1"/>
</dbReference>
<dbReference type="EMBL" id="BAAACZ010000005">
    <property type="protein sequence ID" value="GAA0454410.1"/>
    <property type="molecule type" value="Genomic_DNA"/>
</dbReference>
<evidence type="ECO:0008006" key="3">
    <source>
        <dbReference type="Google" id="ProtNLM"/>
    </source>
</evidence>